<evidence type="ECO:0000313" key="2">
    <source>
        <dbReference type="Proteomes" id="UP000032336"/>
    </source>
</evidence>
<reference evidence="1 2" key="1">
    <citation type="submission" date="2015-01" db="EMBL/GenBank/DDBJ databases">
        <title>Draft genome of the acidophilic iron oxidizer Ferrimicrobium acidiphilum strain T23.</title>
        <authorList>
            <person name="Poehlein A."/>
            <person name="Eisen S."/>
            <person name="Schloemann M."/>
            <person name="Johnson B.D."/>
            <person name="Daniel R."/>
            <person name="Muehling M."/>
        </authorList>
    </citation>
    <scope>NUCLEOTIDE SEQUENCE [LARGE SCALE GENOMIC DNA]</scope>
    <source>
        <strain evidence="1 2">T23</strain>
    </source>
</reference>
<gene>
    <name evidence="1" type="ORF">FEAC_20560</name>
</gene>
<dbReference type="AlphaFoldDB" id="A0A0D8FTB6"/>
<protein>
    <submittedName>
        <fullName evidence="1">Uncharacterized protein</fullName>
    </submittedName>
</protein>
<evidence type="ECO:0000313" key="1">
    <source>
        <dbReference type="EMBL" id="KJE76194.1"/>
    </source>
</evidence>
<dbReference type="STRING" id="1121877.FEAC_20560"/>
<organism evidence="1 2">
    <name type="scientific">Ferrimicrobium acidiphilum DSM 19497</name>
    <dbReference type="NCBI Taxonomy" id="1121877"/>
    <lineage>
        <taxon>Bacteria</taxon>
        <taxon>Bacillati</taxon>
        <taxon>Actinomycetota</taxon>
        <taxon>Acidimicrobiia</taxon>
        <taxon>Acidimicrobiales</taxon>
        <taxon>Acidimicrobiaceae</taxon>
        <taxon>Ferrimicrobium</taxon>
    </lineage>
</organism>
<comment type="caution">
    <text evidence="1">The sequence shown here is derived from an EMBL/GenBank/DDBJ whole genome shotgun (WGS) entry which is preliminary data.</text>
</comment>
<sequence>MNAVIVSRIPQILGRTPLCEPRQGTHLDECGVTPRREPLWTTNALGVALLEGPVIRGFSVNEPLILLQAPPDSLHNPPSEAFWGVGLLGWH</sequence>
<accession>A0A0D8FTB6</accession>
<proteinExistence type="predicted"/>
<name>A0A0D8FTB6_9ACTN</name>
<keyword evidence="2" id="KW-1185">Reference proteome</keyword>
<dbReference type="Proteomes" id="UP000032336">
    <property type="component" value="Unassembled WGS sequence"/>
</dbReference>
<dbReference type="EMBL" id="JXUW01000020">
    <property type="protein sequence ID" value="KJE76194.1"/>
    <property type="molecule type" value="Genomic_DNA"/>
</dbReference>